<comment type="caution">
    <text evidence="2">The sequence shown here is derived from an EMBL/GenBank/DDBJ whole genome shotgun (WGS) entry which is preliminary data.</text>
</comment>
<dbReference type="EMBL" id="BAABRV010000006">
    <property type="protein sequence ID" value="GAA5534158.1"/>
    <property type="molecule type" value="Genomic_DNA"/>
</dbReference>
<dbReference type="InterPro" id="IPR039365">
    <property type="entry name" value="IS701-like"/>
</dbReference>
<evidence type="ECO:0000259" key="1">
    <source>
        <dbReference type="Pfam" id="PF01609"/>
    </source>
</evidence>
<evidence type="ECO:0000313" key="3">
    <source>
        <dbReference type="Proteomes" id="UP001404956"/>
    </source>
</evidence>
<dbReference type="RefSeq" id="WP_345455244.1">
    <property type="nucleotide sequence ID" value="NZ_BAABRV010000006.1"/>
</dbReference>
<evidence type="ECO:0000313" key="2">
    <source>
        <dbReference type="EMBL" id="GAA5534158.1"/>
    </source>
</evidence>
<organism evidence="2 3">
    <name type="scientific">Deinococcus aluminii</name>
    <dbReference type="NCBI Taxonomy" id="1656885"/>
    <lineage>
        <taxon>Bacteria</taxon>
        <taxon>Thermotogati</taxon>
        <taxon>Deinococcota</taxon>
        <taxon>Deinococci</taxon>
        <taxon>Deinococcales</taxon>
        <taxon>Deinococcaceae</taxon>
        <taxon>Deinococcus</taxon>
    </lineage>
</organism>
<dbReference type="PANTHER" id="PTHR33627:SF1">
    <property type="entry name" value="TRANSPOSASE"/>
    <property type="match status" value="1"/>
</dbReference>
<proteinExistence type="predicted"/>
<accession>A0ABP9XHQ8</accession>
<keyword evidence="3" id="KW-1185">Reference proteome</keyword>
<dbReference type="SUPFAM" id="SSF53098">
    <property type="entry name" value="Ribonuclease H-like"/>
    <property type="match status" value="1"/>
</dbReference>
<dbReference type="Pfam" id="PF01609">
    <property type="entry name" value="DDE_Tnp_1"/>
    <property type="match status" value="1"/>
</dbReference>
<sequence length="477" mass="54651">MYPKERRPRRLYSDILRCFSRKQHRESFEVFLDLLLDGSGRPLPERATVKSPAALSRFLNHAAWNTRQLCRVMRRHAQETLQDFWRQQPHQRPRLDLLVDLTSLEKTGKFSELADWVHTFNSVHGVHLVVLYLCCGELRLPWAFQVWRGKGSPSPAQLALKLLRTVPAALLAGKRRPRLHADGGFESAQFIQGVLSRGLDIVVGVRCTRKLEDSRQMRDLIVRGSLVKPSGLDQTMCVSWVWLYRNKEPEQRFVMSNLNLGGKYLARLGRRRWRIEAFFKTVKGRFGLERFAQHSNQGVMRWWCLSGMAFLLCHFQNLDLPVEVPGTWPDWGRLARTVRFSFVPEVRRRALQLELQALDTFQHALTPLDTQTARCQVSQVAGRRMLGHQAHSFRSARTNGAGARNTLPRLAPCFGRYLTVSSWSIPIRACSMPFLLATKHTTAYWPGVRFQVTSSAWPVVSTWAKTECPKSTGGGPD</sequence>
<dbReference type="InterPro" id="IPR002559">
    <property type="entry name" value="Transposase_11"/>
</dbReference>
<name>A0ABP9XHQ8_9DEIO</name>
<feature type="domain" description="Transposase IS4-like" evidence="1">
    <location>
        <begin position="97"/>
        <end position="311"/>
    </location>
</feature>
<dbReference type="Proteomes" id="UP001404956">
    <property type="component" value="Unassembled WGS sequence"/>
</dbReference>
<protein>
    <recommendedName>
        <fullName evidence="1">Transposase IS4-like domain-containing protein</fullName>
    </recommendedName>
</protein>
<reference evidence="2 3" key="1">
    <citation type="submission" date="2024-02" db="EMBL/GenBank/DDBJ databases">
        <title>Deinococcus aluminii NBRC 112889.</title>
        <authorList>
            <person name="Ichikawa N."/>
            <person name="Katano-Makiyama Y."/>
            <person name="Hidaka K."/>
        </authorList>
    </citation>
    <scope>NUCLEOTIDE SEQUENCE [LARGE SCALE GENOMIC DNA]</scope>
    <source>
        <strain evidence="2 3">NBRC 112889</strain>
    </source>
</reference>
<gene>
    <name evidence="2" type="ORF">Dalu01_02566</name>
</gene>
<dbReference type="PANTHER" id="PTHR33627">
    <property type="entry name" value="TRANSPOSASE"/>
    <property type="match status" value="1"/>
</dbReference>
<dbReference type="InterPro" id="IPR012337">
    <property type="entry name" value="RNaseH-like_sf"/>
</dbReference>